<dbReference type="AlphaFoldDB" id="A0AAV5J094"/>
<dbReference type="SUPFAM" id="SSF53756">
    <property type="entry name" value="UDP-Glycosyltransferase/glycogen phosphorylase"/>
    <property type="match status" value="1"/>
</dbReference>
<evidence type="ECO:0000256" key="2">
    <source>
        <dbReference type="ARBA" id="ARBA00022676"/>
    </source>
</evidence>
<dbReference type="PANTHER" id="PTHR11926:SF1489">
    <property type="entry name" value="HEXOSYLTRANSFERASE-RELATED"/>
    <property type="match status" value="1"/>
</dbReference>
<evidence type="ECO:0000256" key="1">
    <source>
        <dbReference type="ARBA" id="ARBA00009995"/>
    </source>
</evidence>
<reference evidence="3 4" key="1">
    <citation type="journal article" date="2021" name="Commun. Biol.">
        <title>The genome of Shorea leprosula (Dipterocarpaceae) highlights the ecological relevance of drought in aseasonal tropical rainforests.</title>
        <authorList>
            <person name="Ng K.K.S."/>
            <person name="Kobayashi M.J."/>
            <person name="Fawcett J.A."/>
            <person name="Hatakeyama M."/>
            <person name="Paape T."/>
            <person name="Ng C.H."/>
            <person name="Ang C.C."/>
            <person name="Tnah L.H."/>
            <person name="Lee C.T."/>
            <person name="Nishiyama T."/>
            <person name="Sese J."/>
            <person name="O'Brien M.J."/>
            <person name="Copetti D."/>
            <person name="Mohd Noor M.I."/>
            <person name="Ong R.C."/>
            <person name="Putra M."/>
            <person name="Sireger I.Z."/>
            <person name="Indrioko S."/>
            <person name="Kosugi Y."/>
            <person name="Izuno A."/>
            <person name="Isagi Y."/>
            <person name="Lee S.L."/>
            <person name="Shimizu K.K."/>
        </authorList>
    </citation>
    <scope>NUCLEOTIDE SEQUENCE [LARGE SCALE GENOMIC DNA]</scope>
    <source>
        <strain evidence="3">214</strain>
    </source>
</reference>
<dbReference type="GO" id="GO:0080043">
    <property type="term" value="F:quercetin 3-O-glucosyltransferase activity"/>
    <property type="evidence" value="ECO:0007669"/>
    <property type="project" value="TreeGrafter"/>
</dbReference>
<gene>
    <name evidence="3" type="ORF">SLEP1_g19705</name>
</gene>
<comment type="similarity">
    <text evidence="1">Belongs to the UDP-glycosyltransferase family.</text>
</comment>
<evidence type="ECO:0000313" key="3">
    <source>
        <dbReference type="EMBL" id="GKV08014.1"/>
    </source>
</evidence>
<dbReference type="GO" id="GO:0080044">
    <property type="term" value="F:quercetin 7-O-glucosyltransferase activity"/>
    <property type="evidence" value="ECO:0007669"/>
    <property type="project" value="TreeGrafter"/>
</dbReference>
<dbReference type="PANTHER" id="PTHR11926">
    <property type="entry name" value="GLUCOSYL/GLUCURONOSYL TRANSFERASES"/>
    <property type="match status" value="1"/>
</dbReference>
<keyword evidence="4" id="KW-1185">Reference proteome</keyword>
<keyword evidence="2" id="KW-0808">Transferase</keyword>
<keyword evidence="2" id="KW-0328">Glycosyltransferase</keyword>
<dbReference type="Proteomes" id="UP001054252">
    <property type="component" value="Unassembled WGS sequence"/>
</dbReference>
<name>A0AAV5J094_9ROSI</name>
<evidence type="ECO:0000313" key="4">
    <source>
        <dbReference type="Proteomes" id="UP001054252"/>
    </source>
</evidence>
<evidence type="ECO:0008006" key="5">
    <source>
        <dbReference type="Google" id="ProtNLM"/>
    </source>
</evidence>
<protein>
    <recommendedName>
        <fullName evidence="5">UDP-glucuronosyl/UDP-glucosyltransferase</fullName>
    </recommendedName>
</protein>
<dbReference type="Gene3D" id="3.40.50.2000">
    <property type="entry name" value="Glycogen Phosphorylase B"/>
    <property type="match status" value="2"/>
</dbReference>
<comment type="caution">
    <text evidence="3">The sequence shown here is derived from an EMBL/GenBank/DDBJ whole genome shotgun (WGS) entry which is preliminary data.</text>
</comment>
<organism evidence="3 4">
    <name type="scientific">Rubroshorea leprosula</name>
    <dbReference type="NCBI Taxonomy" id="152421"/>
    <lineage>
        <taxon>Eukaryota</taxon>
        <taxon>Viridiplantae</taxon>
        <taxon>Streptophyta</taxon>
        <taxon>Embryophyta</taxon>
        <taxon>Tracheophyta</taxon>
        <taxon>Spermatophyta</taxon>
        <taxon>Magnoliopsida</taxon>
        <taxon>eudicotyledons</taxon>
        <taxon>Gunneridae</taxon>
        <taxon>Pentapetalae</taxon>
        <taxon>rosids</taxon>
        <taxon>malvids</taxon>
        <taxon>Malvales</taxon>
        <taxon>Dipterocarpaceae</taxon>
        <taxon>Rubroshorea</taxon>
    </lineage>
</organism>
<sequence length="209" mass="23511">MLQPGHILRSMGFSITIAHTKFYFPDPSDHPDFAFLPISDDLSHRDISSMDFISMFSSLNSSCKSPLLPSVTQIMEKQVHHDVLLCLIYDEFMYFAEAVAHELKLPSIILTTGSAANLLISPLHKIASTSTSSSAKEDRRCIEWLDKQTLNSVLYVSLGSIASVTNKDIREMAEDLANSRQPFLWVLRPGSILLEDFNEIVKDRGYIMN</sequence>
<proteinExistence type="inferred from homology"/>
<accession>A0AAV5J094</accession>
<dbReference type="EMBL" id="BPVZ01000028">
    <property type="protein sequence ID" value="GKV08014.1"/>
    <property type="molecule type" value="Genomic_DNA"/>
</dbReference>